<dbReference type="InterPro" id="IPR012337">
    <property type="entry name" value="RNaseH-like_sf"/>
</dbReference>
<protein>
    <submittedName>
        <fullName evidence="3">Ribonuclease H</fullName>
    </submittedName>
</protein>
<keyword evidence="1" id="KW-0472">Membrane</keyword>
<accession>A0A2K3M8V9</accession>
<dbReference type="InterPro" id="IPR053151">
    <property type="entry name" value="RNase_H-like"/>
</dbReference>
<feature type="transmembrane region" description="Helical" evidence="1">
    <location>
        <begin position="155"/>
        <end position="174"/>
    </location>
</feature>
<dbReference type="Gene3D" id="3.30.420.10">
    <property type="entry name" value="Ribonuclease H-like superfamily/Ribonuclease H"/>
    <property type="match status" value="1"/>
</dbReference>
<dbReference type="GO" id="GO:0004523">
    <property type="term" value="F:RNA-DNA hybrid ribonuclease activity"/>
    <property type="evidence" value="ECO:0007669"/>
    <property type="project" value="InterPro"/>
</dbReference>
<evidence type="ECO:0000313" key="3">
    <source>
        <dbReference type="EMBL" id="PNX87220.1"/>
    </source>
</evidence>
<organism evidence="3 4">
    <name type="scientific">Trifolium pratense</name>
    <name type="common">Red clover</name>
    <dbReference type="NCBI Taxonomy" id="57577"/>
    <lineage>
        <taxon>Eukaryota</taxon>
        <taxon>Viridiplantae</taxon>
        <taxon>Streptophyta</taxon>
        <taxon>Embryophyta</taxon>
        <taxon>Tracheophyta</taxon>
        <taxon>Spermatophyta</taxon>
        <taxon>Magnoliopsida</taxon>
        <taxon>eudicotyledons</taxon>
        <taxon>Gunneridae</taxon>
        <taxon>Pentapetalae</taxon>
        <taxon>rosids</taxon>
        <taxon>fabids</taxon>
        <taxon>Fabales</taxon>
        <taxon>Fabaceae</taxon>
        <taxon>Papilionoideae</taxon>
        <taxon>50 kb inversion clade</taxon>
        <taxon>NPAAA clade</taxon>
        <taxon>Hologalegina</taxon>
        <taxon>IRL clade</taxon>
        <taxon>Trifolieae</taxon>
        <taxon>Trifolium</taxon>
    </lineage>
</organism>
<dbReference type="PANTHER" id="PTHR47723">
    <property type="entry name" value="OS05G0353850 PROTEIN"/>
    <property type="match status" value="1"/>
</dbReference>
<keyword evidence="1" id="KW-1133">Transmembrane helix</keyword>
<dbReference type="Pfam" id="PF13456">
    <property type="entry name" value="RVT_3"/>
    <property type="match status" value="1"/>
</dbReference>
<sequence length="175" mass="19389">MPRPQLQHSPIMVLWKTLVVPWLKVNTDGSVRGTNIAAACGGIFQDFSACFRGCFACNLGVVSVLHAEIMVIILAMELAHSFGWFHLWVESDSKLALSAFENSSIVPWDLRNRWSNCLALGLNIVSSHIFREGNGCLDKLAIMVIQLSIPCGGTLCLHFSGMIFYMTSWVFLVIV</sequence>
<dbReference type="GO" id="GO:0003676">
    <property type="term" value="F:nucleic acid binding"/>
    <property type="evidence" value="ECO:0007669"/>
    <property type="project" value="InterPro"/>
</dbReference>
<comment type="caution">
    <text evidence="3">The sequence shown here is derived from an EMBL/GenBank/DDBJ whole genome shotgun (WGS) entry which is preliminary data.</text>
</comment>
<gene>
    <name evidence="3" type="ORF">L195_g043306</name>
</gene>
<dbReference type="EMBL" id="ASHM01053301">
    <property type="protein sequence ID" value="PNX87220.1"/>
    <property type="molecule type" value="Genomic_DNA"/>
</dbReference>
<evidence type="ECO:0000256" key="1">
    <source>
        <dbReference type="SAM" id="Phobius"/>
    </source>
</evidence>
<name>A0A2K3M8V9_TRIPR</name>
<keyword evidence="1" id="KW-0812">Transmembrane</keyword>
<evidence type="ECO:0000259" key="2">
    <source>
        <dbReference type="Pfam" id="PF13456"/>
    </source>
</evidence>
<dbReference type="SUPFAM" id="SSF53098">
    <property type="entry name" value="Ribonuclease H-like"/>
    <property type="match status" value="1"/>
</dbReference>
<dbReference type="InterPro" id="IPR002156">
    <property type="entry name" value="RNaseH_domain"/>
</dbReference>
<proteinExistence type="predicted"/>
<dbReference type="AlphaFoldDB" id="A0A2K3M8V9"/>
<dbReference type="CDD" id="cd06222">
    <property type="entry name" value="RNase_H_like"/>
    <property type="match status" value="1"/>
</dbReference>
<reference evidence="3 4" key="2">
    <citation type="journal article" date="2017" name="Front. Plant Sci.">
        <title>Gene Classification and Mining of Molecular Markers Useful in Red Clover (Trifolium pratense) Breeding.</title>
        <authorList>
            <person name="Istvanek J."/>
            <person name="Dluhosova J."/>
            <person name="Dluhos P."/>
            <person name="Patkova L."/>
            <person name="Nedelnik J."/>
            <person name="Repkova J."/>
        </authorList>
    </citation>
    <scope>NUCLEOTIDE SEQUENCE [LARGE SCALE GENOMIC DNA]</scope>
    <source>
        <strain evidence="4">cv. Tatra</strain>
        <tissue evidence="3">Young leaves</tissue>
    </source>
</reference>
<feature type="domain" description="RNase H type-1" evidence="2">
    <location>
        <begin position="26"/>
        <end position="142"/>
    </location>
</feature>
<evidence type="ECO:0000313" key="4">
    <source>
        <dbReference type="Proteomes" id="UP000236291"/>
    </source>
</evidence>
<reference evidence="3 4" key="1">
    <citation type="journal article" date="2014" name="Am. J. Bot.">
        <title>Genome assembly and annotation for red clover (Trifolium pratense; Fabaceae).</title>
        <authorList>
            <person name="Istvanek J."/>
            <person name="Jaros M."/>
            <person name="Krenek A."/>
            <person name="Repkova J."/>
        </authorList>
    </citation>
    <scope>NUCLEOTIDE SEQUENCE [LARGE SCALE GENOMIC DNA]</scope>
    <source>
        <strain evidence="4">cv. Tatra</strain>
        <tissue evidence="3">Young leaves</tissue>
    </source>
</reference>
<dbReference type="InterPro" id="IPR036397">
    <property type="entry name" value="RNaseH_sf"/>
</dbReference>
<dbReference type="InterPro" id="IPR044730">
    <property type="entry name" value="RNase_H-like_dom_plant"/>
</dbReference>
<dbReference type="PANTHER" id="PTHR47723:SF23">
    <property type="entry name" value="REVERSE TRANSCRIPTASE-LIKE PROTEIN"/>
    <property type="match status" value="1"/>
</dbReference>
<dbReference type="Proteomes" id="UP000236291">
    <property type="component" value="Unassembled WGS sequence"/>
</dbReference>